<dbReference type="Proteomes" id="UP000640489">
    <property type="component" value="Unassembled WGS sequence"/>
</dbReference>
<keyword evidence="2" id="KW-1185">Reference proteome</keyword>
<name>A0A930YDH2_9ACTN</name>
<proteinExistence type="predicted"/>
<evidence type="ECO:0000313" key="2">
    <source>
        <dbReference type="Proteomes" id="UP000640489"/>
    </source>
</evidence>
<dbReference type="RefSeq" id="WP_194707425.1">
    <property type="nucleotide sequence ID" value="NZ_JADKPN010000008.1"/>
</dbReference>
<dbReference type="AlphaFoldDB" id="A0A930YDH2"/>
<dbReference type="EMBL" id="JADKPN010000008">
    <property type="protein sequence ID" value="MBF4764246.1"/>
    <property type="molecule type" value="Genomic_DNA"/>
</dbReference>
<comment type="caution">
    <text evidence="1">The sequence shown here is derived from an EMBL/GenBank/DDBJ whole genome shotgun (WGS) entry which is preliminary data.</text>
</comment>
<accession>A0A930YDH2</accession>
<organism evidence="1 2">
    <name type="scientific">Nocardioides islandensis</name>
    <dbReference type="NCBI Taxonomy" id="433663"/>
    <lineage>
        <taxon>Bacteria</taxon>
        <taxon>Bacillati</taxon>
        <taxon>Actinomycetota</taxon>
        <taxon>Actinomycetes</taxon>
        <taxon>Propionibacteriales</taxon>
        <taxon>Nocardioidaceae</taxon>
        <taxon>Nocardioides</taxon>
    </lineage>
</organism>
<gene>
    <name evidence="1" type="ORF">ISU07_14015</name>
</gene>
<evidence type="ECO:0000313" key="1">
    <source>
        <dbReference type="EMBL" id="MBF4764246.1"/>
    </source>
</evidence>
<protein>
    <submittedName>
        <fullName evidence="1">Uncharacterized protein</fullName>
    </submittedName>
</protein>
<sequence length="361" mass="40501">MSVTHGVHLRRTDENVREIEAMATLLGGRAGVDAVLADLNRQARRTFLLGRWRLGQAVDWGFSWDERDRTDPVWWPQGVSTSADASDTEDIGGKHVLAVSWYAKDERGVRITFVDLASLRYRHVLLVVPVLDRHGMLVLRPLRVHAGGIVWNGPYLHVAATARGLITCKVDDLMHVPDVRGHGAWDRLGLVSGGQVASYGYRYVLPVRFSYKAYADDGTTRLRYSFLSLDRGGERPAIVAGEYGQTGQTTRLARYDLEPDTLMLATGDDGYARPMAFDEGGVVRMQGASIVDGRYHVTVSHGPWKPGSMYVGTPGNLEEHRFATPMGPEDIAYWPSTDRFWSVSEHPHRRWVFSMKRSYFD</sequence>
<reference evidence="1" key="1">
    <citation type="submission" date="2020-11" db="EMBL/GenBank/DDBJ databases">
        <title>Nocardioides sp. nov., isolated from Soil of Cynanchum wilfordii Hemsley rhizosphere.</title>
        <authorList>
            <person name="Lee J.-S."/>
            <person name="Suh M.K."/>
            <person name="Kim J.-S."/>
        </authorList>
    </citation>
    <scope>NUCLEOTIDE SEQUENCE</scope>
    <source>
        <strain evidence="1">KCTC 19275</strain>
    </source>
</reference>